<accession>A0A6N8FIM3</accession>
<name>A0A6N8FIM3_9BACI</name>
<gene>
    <name evidence="1" type="ORF">GMD78_13130</name>
</gene>
<proteinExistence type="predicted"/>
<dbReference type="AlphaFoldDB" id="A0A6N8FIM3"/>
<evidence type="ECO:0000313" key="2">
    <source>
        <dbReference type="Proteomes" id="UP000469125"/>
    </source>
</evidence>
<keyword evidence="2" id="KW-1185">Reference proteome</keyword>
<dbReference type="RefSeq" id="WP_155669288.1">
    <property type="nucleotide sequence ID" value="NZ_WOCA01000010.1"/>
</dbReference>
<organism evidence="1 2">
    <name type="scientific">Ornithinibacillus caprae</name>
    <dbReference type="NCBI Taxonomy" id="2678566"/>
    <lineage>
        <taxon>Bacteria</taxon>
        <taxon>Bacillati</taxon>
        <taxon>Bacillota</taxon>
        <taxon>Bacilli</taxon>
        <taxon>Bacillales</taxon>
        <taxon>Bacillaceae</taxon>
        <taxon>Ornithinibacillus</taxon>
    </lineage>
</organism>
<comment type="caution">
    <text evidence="1">The sequence shown here is derived from an EMBL/GenBank/DDBJ whole genome shotgun (WGS) entry which is preliminary data.</text>
</comment>
<dbReference type="EMBL" id="WOCA01000010">
    <property type="protein sequence ID" value="MUK89315.1"/>
    <property type="molecule type" value="Genomic_DNA"/>
</dbReference>
<protein>
    <submittedName>
        <fullName evidence="1">Uncharacterized protein</fullName>
    </submittedName>
</protein>
<evidence type="ECO:0000313" key="1">
    <source>
        <dbReference type="EMBL" id="MUK89315.1"/>
    </source>
</evidence>
<reference evidence="1 2" key="1">
    <citation type="submission" date="2019-11" db="EMBL/GenBank/DDBJ databases">
        <authorList>
            <person name="Li X."/>
        </authorList>
    </citation>
    <scope>NUCLEOTIDE SEQUENCE [LARGE SCALE GENOMIC DNA]</scope>
    <source>
        <strain evidence="1 2">L9</strain>
    </source>
</reference>
<sequence length="60" mass="7239">MKEKIYEEVELFIEKNEKVDSSSLYKYIGIGRTVLWRKAPELTAYINERIKIQNDKEKFL</sequence>
<dbReference type="Proteomes" id="UP000469125">
    <property type="component" value="Unassembled WGS sequence"/>
</dbReference>